<dbReference type="Proteomes" id="UP001652623">
    <property type="component" value="Chromosome 12"/>
</dbReference>
<comment type="function">
    <text evidence="6">Putative transcription activator involved in regulating light control of development.</text>
</comment>
<evidence type="ECO:0000313" key="9">
    <source>
        <dbReference type="Proteomes" id="UP001652623"/>
    </source>
</evidence>
<evidence type="ECO:0000256" key="4">
    <source>
        <dbReference type="ARBA" id="ARBA00022833"/>
    </source>
</evidence>
<dbReference type="GeneID" id="125418504"/>
<name>A0ABM3I0B2_ZIZJJ</name>
<organism evidence="9 10">
    <name type="scientific">Ziziphus jujuba</name>
    <name type="common">Chinese jujube</name>
    <name type="synonym">Ziziphus sativa</name>
    <dbReference type="NCBI Taxonomy" id="326968"/>
    <lineage>
        <taxon>Eukaryota</taxon>
        <taxon>Viridiplantae</taxon>
        <taxon>Streptophyta</taxon>
        <taxon>Embryophyta</taxon>
        <taxon>Tracheophyta</taxon>
        <taxon>Spermatophyta</taxon>
        <taxon>Magnoliopsida</taxon>
        <taxon>eudicotyledons</taxon>
        <taxon>Gunneridae</taxon>
        <taxon>Pentapetalae</taxon>
        <taxon>rosids</taxon>
        <taxon>fabids</taxon>
        <taxon>Rosales</taxon>
        <taxon>Rhamnaceae</taxon>
        <taxon>Paliureae</taxon>
        <taxon>Ziziphus</taxon>
    </lineage>
</organism>
<feature type="compositionally biased region" description="Polar residues" evidence="7">
    <location>
        <begin position="242"/>
        <end position="256"/>
    </location>
</feature>
<dbReference type="PROSITE" id="PS50966">
    <property type="entry name" value="ZF_SWIM"/>
    <property type="match status" value="1"/>
</dbReference>
<keyword evidence="3 5" id="KW-0863">Zinc-finger</keyword>
<keyword evidence="4 6" id="KW-0862">Zinc</keyword>
<comment type="similarity">
    <text evidence="1 6">Belongs to the FHY3/FAR1 family.</text>
</comment>
<dbReference type="InterPro" id="IPR031052">
    <property type="entry name" value="FHY3/FAR1"/>
</dbReference>
<evidence type="ECO:0000256" key="1">
    <source>
        <dbReference type="ARBA" id="ARBA00005889"/>
    </source>
</evidence>
<feature type="domain" description="SWIM-type" evidence="8">
    <location>
        <begin position="59"/>
        <end position="91"/>
    </location>
</feature>
<proteinExistence type="inferred from homology"/>
<protein>
    <recommendedName>
        <fullName evidence="6">Protein FAR1-RELATED SEQUENCE</fullName>
    </recommendedName>
</protein>
<dbReference type="PANTHER" id="PTHR31669:SF302">
    <property type="entry name" value="PROTEIN FAR1-RELATED SEQUENCE"/>
    <property type="match status" value="1"/>
</dbReference>
<dbReference type="SMART" id="SM00575">
    <property type="entry name" value="ZnF_PMZ"/>
    <property type="match status" value="1"/>
</dbReference>
<keyword evidence="9" id="KW-1185">Reference proteome</keyword>
<sequence>MEKQMAEIYTRKIFLKFQDELWNSLVIMPQFVRENAIHKMYVVESSPKERVRRVREIAYDKELDFASCTCKKFESEGLPCRHILAFLRLFGNIPLPNQYIMKRWTRGAKCQIIADKQGVEIGGQRSSMLTWRAKLFQLASEVIDKAIIYEEASVIVNDGLQSLLGKIESIVSNTKSGGISEKGSTTHDYEALKDPSAVRAKGCGQRLKRGKEKVTNAAKYRGRRCNGCGKIGQSHDKRNCPLLNNLSSQNEESPQHASEYDSKADSFSSTGLHEKMKG</sequence>
<evidence type="ECO:0000256" key="5">
    <source>
        <dbReference type="PROSITE-ProRule" id="PRU00325"/>
    </source>
</evidence>
<dbReference type="PANTHER" id="PTHR31669">
    <property type="entry name" value="PROTEIN FAR1-RELATED SEQUENCE 10-RELATED"/>
    <property type="match status" value="1"/>
</dbReference>
<comment type="subcellular location">
    <subcellularLocation>
        <location evidence="6">Nucleus</location>
    </subcellularLocation>
</comment>
<keyword evidence="2 6" id="KW-0479">Metal-binding</keyword>
<evidence type="ECO:0000256" key="2">
    <source>
        <dbReference type="ARBA" id="ARBA00022723"/>
    </source>
</evidence>
<keyword evidence="6" id="KW-0539">Nucleus</keyword>
<gene>
    <name evidence="10" type="primary">LOC125418504</name>
</gene>
<reference evidence="10" key="1">
    <citation type="submission" date="2025-08" db="UniProtKB">
        <authorList>
            <consortium name="RefSeq"/>
        </authorList>
    </citation>
    <scope>IDENTIFICATION</scope>
    <source>
        <tissue evidence="10">Seedling</tissue>
    </source>
</reference>
<feature type="region of interest" description="Disordered" evidence="7">
    <location>
        <begin position="239"/>
        <end position="278"/>
    </location>
</feature>
<evidence type="ECO:0000259" key="8">
    <source>
        <dbReference type="PROSITE" id="PS50966"/>
    </source>
</evidence>
<evidence type="ECO:0000313" key="10">
    <source>
        <dbReference type="RefSeq" id="XP_048318027.2"/>
    </source>
</evidence>
<evidence type="ECO:0000256" key="3">
    <source>
        <dbReference type="ARBA" id="ARBA00022771"/>
    </source>
</evidence>
<evidence type="ECO:0000256" key="7">
    <source>
        <dbReference type="SAM" id="MobiDB-lite"/>
    </source>
</evidence>
<dbReference type="RefSeq" id="XP_048318027.2">
    <property type="nucleotide sequence ID" value="XM_048462070.2"/>
</dbReference>
<dbReference type="InterPro" id="IPR006564">
    <property type="entry name" value="Znf_PMZ"/>
</dbReference>
<dbReference type="InterPro" id="IPR007527">
    <property type="entry name" value="Znf_SWIM"/>
</dbReference>
<dbReference type="Pfam" id="PF04434">
    <property type="entry name" value="SWIM"/>
    <property type="match status" value="1"/>
</dbReference>
<evidence type="ECO:0000256" key="6">
    <source>
        <dbReference type="RuleBase" id="RU367018"/>
    </source>
</evidence>
<accession>A0ABM3I0B2</accession>